<evidence type="ECO:0000313" key="2">
    <source>
        <dbReference type="EMBL" id="OIU71473.1"/>
    </source>
</evidence>
<proteinExistence type="predicted"/>
<gene>
    <name evidence="2" type="ORF">BHE18_10690</name>
</gene>
<dbReference type="RefSeq" id="WP_071618859.1">
    <property type="nucleotide sequence ID" value="NZ_MINN01000085.1"/>
</dbReference>
<dbReference type="OrthoDB" id="2390014at2"/>
<keyword evidence="3" id="KW-1185">Reference proteome</keyword>
<name>A0A1J6X001_9BACI</name>
<evidence type="ECO:0000256" key="1">
    <source>
        <dbReference type="SAM" id="MobiDB-lite"/>
    </source>
</evidence>
<comment type="caution">
    <text evidence="2">The sequence shown here is derived from an EMBL/GenBank/DDBJ whole genome shotgun (WGS) entry which is preliminary data.</text>
</comment>
<evidence type="ECO:0000313" key="3">
    <source>
        <dbReference type="Proteomes" id="UP000182062"/>
    </source>
</evidence>
<sequence>MKVNKTLLVGATVTAGSLGWLLSSKENRNQLHNMKEGLMTKIKKRRSEDLPVDKGGNPDPQNIEDNSMVSEGAMTSVQYYNEKKQDNQ</sequence>
<organism evidence="2 3">
    <name type="scientific">Rossellomorea aquimaris</name>
    <dbReference type="NCBI Taxonomy" id="189382"/>
    <lineage>
        <taxon>Bacteria</taxon>
        <taxon>Bacillati</taxon>
        <taxon>Bacillota</taxon>
        <taxon>Bacilli</taxon>
        <taxon>Bacillales</taxon>
        <taxon>Bacillaceae</taxon>
        <taxon>Rossellomorea</taxon>
    </lineage>
</organism>
<protein>
    <submittedName>
        <fullName evidence="2">Uncharacterized protein</fullName>
    </submittedName>
</protein>
<reference evidence="2 3" key="1">
    <citation type="submission" date="2016-09" db="EMBL/GenBank/DDBJ databases">
        <title>Bacillus aquimaris SAMM genome sequence reveals colonization and biosurfactant production capacities.</title>
        <authorList>
            <person name="Waghmode S.R."/>
            <person name="Suryavanshi M.V."/>
        </authorList>
    </citation>
    <scope>NUCLEOTIDE SEQUENCE [LARGE SCALE GENOMIC DNA]</scope>
    <source>
        <strain evidence="2 3">SAMM</strain>
    </source>
</reference>
<dbReference type="Proteomes" id="UP000182062">
    <property type="component" value="Unassembled WGS sequence"/>
</dbReference>
<feature type="compositionally biased region" description="Polar residues" evidence="1">
    <location>
        <begin position="59"/>
        <end position="79"/>
    </location>
</feature>
<accession>A0A1J6X001</accession>
<feature type="region of interest" description="Disordered" evidence="1">
    <location>
        <begin position="28"/>
        <end position="88"/>
    </location>
</feature>
<dbReference type="EMBL" id="MINN01000085">
    <property type="protein sequence ID" value="OIU71473.1"/>
    <property type="molecule type" value="Genomic_DNA"/>
</dbReference>
<dbReference type="AlphaFoldDB" id="A0A1J6X001"/>